<dbReference type="SMART" id="SM00409">
    <property type="entry name" value="IG"/>
    <property type="match status" value="3"/>
</dbReference>
<evidence type="ECO:0000256" key="5">
    <source>
        <dbReference type="ARBA" id="ARBA00023319"/>
    </source>
</evidence>
<dbReference type="SUPFAM" id="SSF48726">
    <property type="entry name" value="Immunoglobulin"/>
    <property type="match status" value="4"/>
</dbReference>
<dbReference type="Gene3D" id="2.60.40.10">
    <property type="entry name" value="Immunoglobulins"/>
    <property type="match status" value="4"/>
</dbReference>
<dbReference type="PANTHER" id="PTHR11640">
    <property type="entry name" value="NEPHRIN"/>
    <property type="match status" value="1"/>
</dbReference>
<gene>
    <name evidence="9" type="ORF">MCOR_39856</name>
</gene>
<dbReference type="EMBL" id="CACVKT020007196">
    <property type="protein sequence ID" value="CAC5406263.1"/>
    <property type="molecule type" value="Genomic_DNA"/>
</dbReference>
<name>A0A6J8DC69_MYTCO</name>
<evidence type="ECO:0000256" key="3">
    <source>
        <dbReference type="ARBA" id="ARBA00023157"/>
    </source>
</evidence>
<evidence type="ECO:0000256" key="6">
    <source>
        <dbReference type="SAM" id="MobiDB-lite"/>
    </source>
</evidence>
<evidence type="ECO:0000313" key="9">
    <source>
        <dbReference type="EMBL" id="CAC5406263.1"/>
    </source>
</evidence>
<dbReference type="Proteomes" id="UP000507470">
    <property type="component" value="Unassembled WGS sequence"/>
</dbReference>
<proteinExistence type="predicted"/>
<accession>A0A6J8DC69</accession>
<dbReference type="InterPro" id="IPR013783">
    <property type="entry name" value="Ig-like_fold"/>
</dbReference>
<keyword evidence="3" id="KW-1015">Disulfide bond</keyword>
<keyword evidence="7" id="KW-1133">Transmembrane helix</keyword>
<feature type="domain" description="Ig-like" evidence="8">
    <location>
        <begin position="213"/>
        <end position="297"/>
    </location>
</feature>
<dbReference type="OrthoDB" id="6147362at2759"/>
<keyword evidence="2 7" id="KW-0472">Membrane</keyword>
<dbReference type="InterPro" id="IPR007110">
    <property type="entry name" value="Ig-like_dom"/>
</dbReference>
<dbReference type="Pfam" id="PF07679">
    <property type="entry name" value="I-set"/>
    <property type="match status" value="1"/>
</dbReference>
<evidence type="ECO:0000256" key="4">
    <source>
        <dbReference type="ARBA" id="ARBA00023180"/>
    </source>
</evidence>
<evidence type="ECO:0000313" key="10">
    <source>
        <dbReference type="Proteomes" id="UP000507470"/>
    </source>
</evidence>
<comment type="subcellular location">
    <subcellularLocation>
        <location evidence="1">Membrane</location>
        <topology evidence="1">Single-pass type I membrane protein</topology>
    </subcellularLocation>
</comment>
<protein>
    <recommendedName>
        <fullName evidence="8">Ig-like domain-containing protein</fullName>
    </recommendedName>
</protein>
<keyword evidence="7" id="KW-0812">Transmembrane</keyword>
<evidence type="ECO:0000256" key="7">
    <source>
        <dbReference type="SAM" id="Phobius"/>
    </source>
</evidence>
<dbReference type="PROSITE" id="PS50835">
    <property type="entry name" value="IG_LIKE"/>
    <property type="match status" value="2"/>
</dbReference>
<dbReference type="Pfam" id="PF13895">
    <property type="entry name" value="Ig_2"/>
    <property type="match status" value="1"/>
</dbReference>
<feature type="domain" description="Ig-like" evidence="8">
    <location>
        <begin position="302"/>
        <end position="382"/>
    </location>
</feature>
<keyword evidence="5" id="KW-0393">Immunoglobulin domain</keyword>
<reference evidence="9 10" key="1">
    <citation type="submission" date="2020-06" db="EMBL/GenBank/DDBJ databases">
        <authorList>
            <person name="Li R."/>
            <person name="Bekaert M."/>
        </authorList>
    </citation>
    <scope>NUCLEOTIDE SEQUENCE [LARGE SCALE GENOMIC DNA]</scope>
    <source>
        <strain evidence="10">wild</strain>
    </source>
</reference>
<dbReference type="AlphaFoldDB" id="A0A6J8DC69"/>
<evidence type="ECO:0000256" key="1">
    <source>
        <dbReference type="ARBA" id="ARBA00004479"/>
    </source>
</evidence>
<evidence type="ECO:0000256" key="2">
    <source>
        <dbReference type="ARBA" id="ARBA00023136"/>
    </source>
</evidence>
<dbReference type="InterPro" id="IPR013098">
    <property type="entry name" value="Ig_I-set"/>
</dbReference>
<dbReference type="InterPro" id="IPR036179">
    <property type="entry name" value="Ig-like_dom_sf"/>
</dbReference>
<evidence type="ECO:0000259" key="8">
    <source>
        <dbReference type="PROSITE" id="PS50835"/>
    </source>
</evidence>
<feature type="compositionally biased region" description="Polar residues" evidence="6">
    <location>
        <begin position="1"/>
        <end position="23"/>
    </location>
</feature>
<keyword evidence="10" id="KW-1185">Reference proteome</keyword>
<organism evidence="9 10">
    <name type="scientific">Mytilus coruscus</name>
    <name type="common">Sea mussel</name>
    <dbReference type="NCBI Taxonomy" id="42192"/>
    <lineage>
        <taxon>Eukaryota</taxon>
        <taxon>Metazoa</taxon>
        <taxon>Spiralia</taxon>
        <taxon>Lophotrochozoa</taxon>
        <taxon>Mollusca</taxon>
        <taxon>Bivalvia</taxon>
        <taxon>Autobranchia</taxon>
        <taxon>Pteriomorphia</taxon>
        <taxon>Mytilida</taxon>
        <taxon>Mytiloidea</taxon>
        <taxon>Mytilidae</taxon>
        <taxon>Mytilinae</taxon>
        <taxon>Mytilus</taxon>
    </lineage>
</organism>
<dbReference type="InterPro" id="IPR003599">
    <property type="entry name" value="Ig_sub"/>
</dbReference>
<sequence length="669" mass="74664">MTDVNKSAWNGPAQRNSSDTSPIKGTDVYGRPIEWNTSVYATGGIVNPSLSHQNRLKIVDETHMGGSNLQIRNVSRSDQGLYICHSTYNGSVTSGRFVLQQKINKLLSVGFLFSYLVYPSNMIFINETKKHILNGIENSTMRIRCSVHSGNPPETLLLRRNNTIVKNGTHGRIEYTFKATKLDHNVKYTCEAYSSLLKQPLSRNVHINIKYKPLVSIMDSMTECISEGATKSLCCKVDSNPASISTRLVNGSQDIFVKHKVQNICYQIDKVSRYDRGNYTCIAENEIGSASTTIILKVKFPPDIHLDYKNFTIHDELRKIQCKPEGFPANYTYGVWEHQSEFNEHIRNLNSTDNGTLILPRITEAYDEYQDSGNYICMATNGVPNKHHFQQGKAFIVSQGPPVFVKQNSAFQYGAIGKQMTIRLYILSYSKIKCTVIRAVDPITDVGNVDKTFIKSLKVVDMFHGKNITVNGKEMLFFFGKLEQKHFQVYNITVCNEFGDKTYTVNLVSTDVIDTDDNMATGKTSAAVVACLIVLAAIILVCILGLAEPVENVMYQSTQQGQNDMQSSPASTLLPGDDSISDIGSSTLGTIRQSMESRLNYADVVFEPSSAQQASRIIGLEDRTVYADVDVSLVALFSPETRSDTSSSEDDFVYVDGIENYIEKRETNN</sequence>
<feature type="region of interest" description="Disordered" evidence="6">
    <location>
        <begin position="1"/>
        <end position="25"/>
    </location>
</feature>
<dbReference type="GO" id="GO:0016020">
    <property type="term" value="C:membrane"/>
    <property type="evidence" value="ECO:0007669"/>
    <property type="project" value="UniProtKB-SubCell"/>
</dbReference>
<dbReference type="InterPro" id="IPR051275">
    <property type="entry name" value="Cell_adhesion_signaling"/>
</dbReference>
<keyword evidence="4" id="KW-0325">Glycoprotein</keyword>
<feature type="transmembrane region" description="Helical" evidence="7">
    <location>
        <begin position="526"/>
        <end position="547"/>
    </location>
</feature>